<dbReference type="RefSeq" id="WP_203255273.1">
    <property type="nucleotide sequence ID" value="NZ_CP069127.1"/>
</dbReference>
<reference evidence="3 4" key="1">
    <citation type="submission" date="2021-01" db="EMBL/GenBank/DDBJ databases">
        <title>Identification of strong promoters based on the transcriptome of Brevibacillus choshinensis.</title>
        <authorList>
            <person name="Yao D."/>
            <person name="Zhang K."/>
            <person name="Wu J."/>
        </authorList>
    </citation>
    <scope>NUCLEOTIDE SEQUENCE [LARGE SCALE GENOMIC DNA]</scope>
    <source>
        <strain evidence="3 4">HPD31-SP3</strain>
    </source>
</reference>
<evidence type="ECO:0000313" key="4">
    <source>
        <dbReference type="Proteomes" id="UP000596248"/>
    </source>
</evidence>
<dbReference type="EMBL" id="CP069127">
    <property type="protein sequence ID" value="QRG65770.1"/>
    <property type="molecule type" value="Genomic_DNA"/>
</dbReference>
<dbReference type="GO" id="GO:0051301">
    <property type="term" value="P:cell division"/>
    <property type="evidence" value="ECO:0007669"/>
    <property type="project" value="UniProtKB-KW"/>
</dbReference>
<feature type="transmembrane region" description="Helical" evidence="2">
    <location>
        <begin position="39"/>
        <end position="57"/>
    </location>
</feature>
<feature type="compositionally biased region" description="Polar residues" evidence="1">
    <location>
        <begin position="131"/>
        <end position="142"/>
    </location>
</feature>
<accession>A0ABX7FLA0</accession>
<evidence type="ECO:0000256" key="1">
    <source>
        <dbReference type="SAM" id="MobiDB-lite"/>
    </source>
</evidence>
<feature type="region of interest" description="Disordered" evidence="1">
    <location>
        <begin position="123"/>
        <end position="142"/>
    </location>
</feature>
<proteinExistence type="predicted"/>
<organism evidence="3 4">
    <name type="scientific">Brevibacillus choshinensis</name>
    <dbReference type="NCBI Taxonomy" id="54911"/>
    <lineage>
        <taxon>Bacteria</taxon>
        <taxon>Bacillati</taxon>
        <taxon>Bacillota</taxon>
        <taxon>Bacilli</taxon>
        <taxon>Bacillales</taxon>
        <taxon>Paenibacillaceae</taxon>
        <taxon>Brevibacillus</taxon>
    </lineage>
</organism>
<dbReference type="Proteomes" id="UP000596248">
    <property type="component" value="Chromosome"/>
</dbReference>
<gene>
    <name evidence="3" type="ORF">JNE38_19500</name>
</gene>
<sequence length="142" mass="16001">MSYYYRGNLAVELEQKSRTVTKTKRTIRIKPTIPTGEKLLYLLFISLTVIGLGLVGVRYSQISQYNYDIQSTKKENRLLGEKNAAVKLQIEQMSNRDRIQSEAERQGMVFNPDAVHVIGQAKSGEKVKASSLPSTQSKQPLP</sequence>
<keyword evidence="2" id="KW-0812">Transmembrane</keyword>
<evidence type="ECO:0000313" key="3">
    <source>
        <dbReference type="EMBL" id="QRG65770.1"/>
    </source>
</evidence>
<keyword evidence="3" id="KW-0132">Cell division</keyword>
<evidence type="ECO:0000256" key="2">
    <source>
        <dbReference type="SAM" id="Phobius"/>
    </source>
</evidence>
<keyword evidence="2" id="KW-1133">Transmembrane helix</keyword>
<name>A0ABX7FLA0_BRECH</name>
<keyword evidence="4" id="KW-1185">Reference proteome</keyword>
<keyword evidence="2" id="KW-0472">Membrane</keyword>
<protein>
    <submittedName>
        <fullName evidence="3">Cell division protein FtsL</fullName>
    </submittedName>
</protein>
<keyword evidence="3" id="KW-0131">Cell cycle</keyword>